<evidence type="ECO:0000313" key="2">
    <source>
        <dbReference type="EMBL" id="BDE05996.1"/>
    </source>
</evidence>
<dbReference type="Proteomes" id="UP001317532">
    <property type="component" value="Chromosome"/>
</dbReference>
<evidence type="ECO:0000313" key="3">
    <source>
        <dbReference type="Proteomes" id="UP001317532"/>
    </source>
</evidence>
<keyword evidence="3" id="KW-1185">Reference proteome</keyword>
<reference evidence="2 3" key="1">
    <citation type="journal article" date="2022" name="ISME Commun">
        <title>Vulcanimicrobium alpinus gen. nov. sp. nov., the first cultivated representative of the candidate phylum 'Eremiobacterota', is a metabolically versatile aerobic anoxygenic phototroph.</title>
        <authorList>
            <person name="Yabe S."/>
            <person name="Muto K."/>
            <person name="Abe K."/>
            <person name="Yokota A."/>
            <person name="Staudigel H."/>
            <person name="Tebo B.M."/>
        </authorList>
    </citation>
    <scope>NUCLEOTIDE SEQUENCE [LARGE SCALE GENOMIC DNA]</scope>
    <source>
        <strain evidence="2 3">WC8-2</strain>
    </source>
</reference>
<protein>
    <submittedName>
        <fullName evidence="2">Uncharacterized protein</fullName>
    </submittedName>
</protein>
<proteinExistence type="predicted"/>
<organism evidence="2 3">
    <name type="scientific">Vulcanimicrobium alpinum</name>
    <dbReference type="NCBI Taxonomy" id="3016050"/>
    <lineage>
        <taxon>Bacteria</taxon>
        <taxon>Bacillati</taxon>
        <taxon>Vulcanimicrobiota</taxon>
        <taxon>Vulcanimicrobiia</taxon>
        <taxon>Vulcanimicrobiales</taxon>
        <taxon>Vulcanimicrobiaceae</taxon>
        <taxon>Vulcanimicrobium</taxon>
    </lineage>
</organism>
<gene>
    <name evidence="2" type="ORF">WPS_12720</name>
</gene>
<feature type="region of interest" description="Disordered" evidence="1">
    <location>
        <begin position="1"/>
        <end position="26"/>
    </location>
</feature>
<dbReference type="AlphaFoldDB" id="A0AAN2C9G7"/>
<sequence>MESNDGGQAGRRKTRQTSSLTYANDEPELQQIWDLTSSVEQSDCGVAGVAEQAPHLTAVVVMIDAEILQE</sequence>
<accession>A0AAN2C9G7</accession>
<evidence type="ECO:0000256" key="1">
    <source>
        <dbReference type="SAM" id="MobiDB-lite"/>
    </source>
</evidence>
<dbReference type="EMBL" id="AP025523">
    <property type="protein sequence ID" value="BDE05996.1"/>
    <property type="molecule type" value="Genomic_DNA"/>
</dbReference>
<name>A0AAN2C9G7_UNVUL</name>
<dbReference type="KEGG" id="vab:WPS_12720"/>